<name>A0A444QFJ8_9MICO</name>
<protein>
    <recommendedName>
        <fullName evidence="1">Immunity protein 52 domain-containing protein</fullName>
    </recommendedName>
</protein>
<proteinExistence type="predicted"/>
<organism evidence="2 3">
    <name type="scientific">Labedella populi</name>
    <dbReference type="NCBI Taxonomy" id="2498850"/>
    <lineage>
        <taxon>Bacteria</taxon>
        <taxon>Bacillati</taxon>
        <taxon>Actinomycetota</taxon>
        <taxon>Actinomycetes</taxon>
        <taxon>Micrococcales</taxon>
        <taxon>Microbacteriaceae</taxon>
        <taxon>Labedella</taxon>
    </lineage>
</organism>
<feature type="domain" description="Immunity protein 52" evidence="1">
    <location>
        <begin position="15"/>
        <end position="220"/>
    </location>
</feature>
<sequence>MTTHTTTRWGLLFQAFWGARAEAPAAIAARLTSTLDALDGFRAAIDGRWTDDSGNDVSADPLAVEELVSRSVPRSIEGKTFPKQGFGITLILVPGGQSAFDARATLRLEVTAGSALVPKHSFFNSVFVDGTSLFPEQETYSLWDAAFAGLVAAWQPEHAALLSKEQRQVNESVLPPDIDVPWVGALTYLSDRAGAFPETPASARMESTADGAVLSLTPDSPTDAVSGRSAREVLDRAVAGGWNARIPRSSEHPSGQRPD</sequence>
<evidence type="ECO:0000259" key="1">
    <source>
        <dbReference type="Pfam" id="PF15579"/>
    </source>
</evidence>
<dbReference type="Pfam" id="PF15579">
    <property type="entry name" value="Imm52"/>
    <property type="match status" value="1"/>
</dbReference>
<dbReference type="RefSeq" id="WP_128497585.1">
    <property type="nucleotide sequence ID" value="NZ_RZNC01000001.1"/>
</dbReference>
<keyword evidence="3" id="KW-1185">Reference proteome</keyword>
<evidence type="ECO:0000313" key="2">
    <source>
        <dbReference type="EMBL" id="RWZ68315.1"/>
    </source>
</evidence>
<dbReference type="EMBL" id="RZNC01000001">
    <property type="protein sequence ID" value="RWZ68315.1"/>
    <property type="molecule type" value="Genomic_DNA"/>
</dbReference>
<dbReference type="OrthoDB" id="5521128at2"/>
<dbReference type="AlphaFoldDB" id="A0A444QFJ8"/>
<dbReference type="Proteomes" id="UP000288603">
    <property type="component" value="Unassembled WGS sequence"/>
</dbReference>
<dbReference type="InterPro" id="IPR028969">
    <property type="entry name" value="Imm52"/>
</dbReference>
<evidence type="ECO:0000313" key="3">
    <source>
        <dbReference type="Proteomes" id="UP000288603"/>
    </source>
</evidence>
<accession>A0A444QFJ8</accession>
<gene>
    <name evidence="2" type="ORF">ELQ92_03600</name>
</gene>
<reference evidence="2 3" key="1">
    <citation type="submission" date="2018-12" db="EMBL/GenBank/DDBJ databases">
        <authorList>
            <person name="Li F."/>
        </authorList>
    </citation>
    <scope>NUCLEOTIDE SEQUENCE [LARGE SCALE GENOMIC DNA]</scope>
    <source>
        <strain evidence="2 3">8H24J-4-2</strain>
    </source>
</reference>
<comment type="caution">
    <text evidence="2">The sequence shown here is derived from an EMBL/GenBank/DDBJ whole genome shotgun (WGS) entry which is preliminary data.</text>
</comment>